<feature type="non-terminal residue" evidence="1">
    <location>
        <position position="1"/>
    </location>
</feature>
<dbReference type="GO" id="GO:0006089">
    <property type="term" value="P:lactate metabolic process"/>
    <property type="evidence" value="ECO:0007669"/>
    <property type="project" value="InterPro"/>
</dbReference>
<accession>A0A383E605</accession>
<evidence type="ECO:0008006" key="2">
    <source>
        <dbReference type="Google" id="ProtNLM"/>
    </source>
</evidence>
<reference evidence="1" key="1">
    <citation type="submission" date="2018-05" db="EMBL/GenBank/DDBJ databases">
        <authorList>
            <person name="Lanie J.A."/>
            <person name="Ng W.-L."/>
            <person name="Kazmierczak K.M."/>
            <person name="Andrzejewski T.M."/>
            <person name="Davidsen T.M."/>
            <person name="Wayne K.J."/>
            <person name="Tettelin H."/>
            <person name="Glass J.I."/>
            <person name="Rusch D."/>
            <person name="Podicherti R."/>
            <person name="Tsui H.-C.T."/>
            <person name="Winkler M.E."/>
        </authorList>
    </citation>
    <scope>NUCLEOTIDE SEQUENCE</scope>
</reference>
<proteinExistence type="predicted"/>
<name>A0A383E605_9ZZZZ</name>
<sequence length="154" mass="16863">YRKVGGHSYGWVYPGPIGSIVSPILTGLSDAKNLPFASSLCGACKEACPVKIDIPRMLLYLRNQLAEGKDYPDQQSAGLGERVVSKFLSSLLSNNKAIGFLVRSANLIATIAPFVRKPFPPSWTKSRESPTLAKKTFVDQWVSLDLDGSLRKKH</sequence>
<dbReference type="InterPro" id="IPR004452">
    <property type="entry name" value="LutB/LldF"/>
</dbReference>
<dbReference type="AlphaFoldDB" id="A0A383E605"/>
<dbReference type="EMBL" id="UINC01222907">
    <property type="protein sequence ID" value="SVE51880.1"/>
    <property type="molecule type" value="Genomic_DNA"/>
</dbReference>
<dbReference type="PANTHER" id="PTHR47153">
    <property type="entry name" value="LACTATE UTILIZATION PROTEIN B"/>
    <property type="match status" value="1"/>
</dbReference>
<organism evidence="1">
    <name type="scientific">marine metagenome</name>
    <dbReference type="NCBI Taxonomy" id="408172"/>
    <lineage>
        <taxon>unclassified sequences</taxon>
        <taxon>metagenomes</taxon>
        <taxon>ecological metagenomes</taxon>
    </lineage>
</organism>
<evidence type="ECO:0000313" key="1">
    <source>
        <dbReference type="EMBL" id="SVE51880.1"/>
    </source>
</evidence>
<protein>
    <recommendedName>
        <fullName evidence="2">4Fe-4S ferredoxin-type domain-containing protein</fullName>
    </recommendedName>
</protein>
<dbReference type="PANTHER" id="PTHR47153:SF2">
    <property type="entry name" value="LACTATE UTILIZATION PROTEIN B"/>
    <property type="match status" value="1"/>
</dbReference>
<gene>
    <name evidence="1" type="ORF">METZ01_LOCUS504734</name>
</gene>
<dbReference type="SUPFAM" id="SSF46548">
    <property type="entry name" value="alpha-helical ferredoxin"/>
    <property type="match status" value="1"/>
</dbReference>